<protein>
    <submittedName>
        <fullName evidence="2">Uncharacterized protein</fullName>
    </submittedName>
</protein>
<keyword evidence="1" id="KW-0472">Membrane</keyword>
<evidence type="ECO:0000313" key="3">
    <source>
        <dbReference type="Proteomes" id="UP000590599"/>
    </source>
</evidence>
<feature type="transmembrane region" description="Helical" evidence="1">
    <location>
        <begin position="6"/>
        <end position="25"/>
    </location>
</feature>
<dbReference type="Proteomes" id="UP000590599">
    <property type="component" value="Unassembled WGS sequence"/>
</dbReference>
<name>A0A852PZQ5_HAEHA</name>
<comment type="caution">
    <text evidence="2">The sequence shown here is derived from an EMBL/GenBank/DDBJ whole genome shotgun (WGS) entry which is preliminary data.</text>
</comment>
<feature type="transmembrane region" description="Helical" evidence="1">
    <location>
        <begin position="131"/>
        <end position="158"/>
    </location>
</feature>
<proteinExistence type="predicted"/>
<sequence>MFFLYVLIIYLLIDFIYKKIILPSIRQQYRDKLFQIRDQVRLRIIEGGLNKENLAAANLMNSNLNGFINRLHILNLNNRIRIKILMKDHPDIANKLEQDTKREFDLLVSCSDEVIRSCFIDMMDVLKRAYIFNNLIIILTWIPIILPVIALCSLYKLFTSSIKGFWVGVLEDIGRFSIKAEKMEKLDERYRERLA</sequence>
<accession>A0A852PZQ5</accession>
<keyword evidence="1" id="KW-0812">Transmembrane</keyword>
<evidence type="ECO:0000313" key="2">
    <source>
        <dbReference type="EMBL" id="NYA27367.1"/>
    </source>
</evidence>
<gene>
    <name evidence="2" type="ORF">HZI69_05905</name>
</gene>
<dbReference type="EMBL" id="JACBKA010000009">
    <property type="protein sequence ID" value="NYA27367.1"/>
    <property type="molecule type" value="Genomic_DNA"/>
</dbReference>
<dbReference type="RefSeq" id="WP_179227645.1">
    <property type="nucleotide sequence ID" value="NZ_JACBKA010000009.1"/>
</dbReference>
<dbReference type="AlphaFoldDB" id="A0A852PZQ5"/>
<evidence type="ECO:0000256" key="1">
    <source>
        <dbReference type="SAM" id="Phobius"/>
    </source>
</evidence>
<reference evidence="2 3" key="1">
    <citation type="submission" date="2020-07" db="EMBL/GenBank/DDBJ databases">
        <title>Genus Haemophilus, Bergeys manual.</title>
        <authorList>
            <person name="Noerskov-Lauritsen N."/>
        </authorList>
    </citation>
    <scope>NUCLEOTIDE SEQUENCE [LARGE SCALE GENOMIC DNA]</scope>
    <source>
        <strain evidence="2 3">CCUG30047</strain>
    </source>
</reference>
<organism evidence="2 3">
    <name type="scientific">Haemophilus haemolyticus</name>
    <dbReference type="NCBI Taxonomy" id="726"/>
    <lineage>
        <taxon>Bacteria</taxon>
        <taxon>Pseudomonadati</taxon>
        <taxon>Pseudomonadota</taxon>
        <taxon>Gammaproteobacteria</taxon>
        <taxon>Pasteurellales</taxon>
        <taxon>Pasteurellaceae</taxon>
        <taxon>Haemophilus</taxon>
    </lineage>
</organism>
<keyword evidence="1" id="KW-1133">Transmembrane helix</keyword>